<evidence type="ECO:0000256" key="2">
    <source>
        <dbReference type="ARBA" id="ARBA00022801"/>
    </source>
</evidence>
<evidence type="ECO:0000256" key="3">
    <source>
        <dbReference type="SAM" id="MobiDB-lite"/>
    </source>
</evidence>
<evidence type="ECO:0000256" key="1">
    <source>
        <dbReference type="ARBA" id="ARBA00005863"/>
    </source>
</evidence>
<evidence type="ECO:0000313" key="5">
    <source>
        <dbReference type="EMBL" id="KAF2183164.1"/>
    </source>
</evidence>
<dbReference type="Pfam" id="PF03959">
    <property type="entry name" value="FSH1"/>
    <property type="match status" value="1"/>
</dbReference>
<dbReference type="SUPFAM" id="SSF53474">
    <property type="entry name" value="alpha/beta-Hydrolases"/>
    <property type="match status" value="1"/>
</dbReference>
<dbReference type="AlphaFoldDB" id="A0A6A6DUA1"/>
<dbReference type="Proteomes" id="UP000800200">
    <property type="component" value="Unassembled WGS sequence"/>
</dbReference>
<evidence type="ECO:0000313" key="6">
    <source>
        <dbReference type="Proteomes" id="UP000800200"/>
    </source>
</evidence>
<name>A0A6A6DUA1_9PEZI</name>
<gene>
    <name evidence="5" type="ORF">K469DRAFT_635668</name>
</gene>
<evidence type="ECO:0000259" key="4">
    <source>
        <dbReference type="Pfam" id="PF03959"/>
    </source>
</evidence>
<dbReference type="InterPro" id="IPR050593">
    <property type="entry name" value="LovG"/>
</dbReference>
<dbReference type="EMBL" id="ML994644">
    <property type="protein sequence ID" value="KAF2183164.1"/>
    <property type="molecule type" value="Genomic_DNA"/>
</dbReference>
<comment type="similarity">
    <text evidence="1">Belongs to the LovG family.</text>
</comment>
<keyword evidence="2" id="KW-0378">Hydrolase</keyword>
<dbReference type="PANTHER" id="PTHR48070:SF3">
    <property type="entry name" value="ESTERASE DBAE-RELATED"/>
    <property type="match status" value="1"/>
</dbReference>
<dbReference type="GO" id="GO:0005634">
    <property type="term" value="C:nucleus"/>
    <property type="evidence" value="ECO:0007669"/>
    <property type="project" value="TreeGrafter"/>
</dbReference>
<accession>A0A6A6DUA1</accession>
<dbReference type="PANTHER" id="PTHR48070">
    <property type="entry name" value="ESTERASE OVCA2"/>
    <property type="match status" value="1"/>
</dbReference>
<feature type="region of interest" description="Disordered" evidence="3">
    <location>
        <begin position="1"/>
        <end position="21"/>
    </location>
</feature>
<dbReference type="GO" id="GO:0005737">
    <property type="term" value="C:cytoplasm"/>
    <property type="evidence" value="ECO:0007669"/>
    <property type="project" value="TreeGrafter"/>
</dbReference>
<dbReference type="InterPro" id="IPR029058">
    <property type="entry name" value="AB_hydrolase_fold"/>
</dbReference>
<dbReference type="OrthoDB" id="414698at2759"/>
<feature type="domain" description="Serine hydrolase" evidence="4">
    <location>
        <begin position="21"/>
        <end position="251"/>
    </location>
</feature>
<proteinExistence type="inferred from homology"/>
<reference evidence="5" key="1">
    <citation type="journal article" date="2020" name="Stud. Mycol.">
        <title>101 Dothideomycetes genomes: a test case for predicting lifestyles and emergence of pathogens.</title>
        <authorList>
            <person name="Haridas S."/>
            <person name="Albert R."/>
            <person name="Binder M."/>
            <person name="Bloem J."/>
            <person name="Labutti K."/>
            <person name="Salamov A."/>
            <person name="Andreopoulos B."/>
            <person name="Baker S."/>
            <person name="Barry K."/>
            <person name="Bills G."/>
            <person name="Bluhm B."/>
            <person name="Cannon C."/>
            <person name="Castanera R."/>
            <person name="Culley D."/>
            <person name="Daum C."/>
            <person name="Ezra D."/>
            <person name="Gonzalez J."/>
            <person name="Henrissat B."/>
            <person name="Kuo A."/>
            <person name="Liang C."/>
            <person name="Lipzen A."/>
            <person name="Lutzoni F."/>
            <person name="Magnuson J."/>
            <person name="Mondo S."/>
            <person name="Nolan M."/>
            <person name="Ohm R."/>
            <person name="Pangilinan J."/>
            <person name="Park H.-J."/>
            <person name="Ramirez L."/>
            <person name="Alfaro M."/>
            <person name="Sun H."/>
            <person name="Tritt A."/>
            <person name="Yoshinaga Y."/>
            <person name="Zwiers L.-H."/>
            <person name="Turgeon B."/>
            <person name="Goodwin S."/>
            <person name="Spatafora J."/>
            <person name="Crous P."/>
            <person name="Grigoriev I."/>
        </authorList>
    </citation>
    <scope>NUCLEOTIDE SEQUENCE</scope>
    <source>
        <strain evidence="5">CBS 207.26</strain>
    </source>
</reference>
<dbReference type="InterPro" id="IPR005645">
    <property type="entry name" value="FSH-like_dom"/>
</dbReference>
<protein>
    <submittedName>
        <fullName evidence="5">Citrinin biosynthesis oxidoreductase-like protein CtnB</fullName>
    </submittedName>
</protein>
<sequence length="269" mass="29852">MANATYLDPTCPSPGPASSPQSTLLAFHGSGSNGTVHTVQLARLARHLKPYFNIVSCEAPFPSAAGPGVLPFFDGCGPFKRWIPPHEKHTSERIKNGGVSGDMSPEVESLIKSTVQDVRQSGSRVVGLIGFSQGTRVVAGLLKGAEIRQKLGRQEEDWLDFRFALSVCGSYPPPLIPPSITKLLSSVEEGERKKIMEEKVRMPTLHLQGKQDEWEWAGKMLIEGVYEMGEGMTKVMECEMAHFYPVLQEENEGIRDWVLDTWRTLEEKR</sequence>
<organism evidence="5 6">
    <name type="scientific">Zopfia rhizophila CBS 207.26</name>
    <dbReference type="NCBI Taxonomy" id="1314779"/>
    <lineage>
        <taxon>Eukaryota</taxon>
        <taxon>Fungi</taxon>
        <taxon>Dikarya</taxon>
        <taxon>Ascomycota</taxon>
        <taxon>Pezizomycotina</taxon>
        <taxon>Dothideomycetes</taxon>
        <taxon>Dothideomycetes incertae sedis</taxon>
        <taxon>Zopfiaceae</taxon>
        <taxon>Zopfia</taxon>
    </lineage>
</organism>
<dbReference type="GO" id="GO:0016787">
    <property type="term" value="F:hydrolase activity"/>
    <property type="evidence" value="ECO:0007669"/>
    <property type="project" value="UniProtKB-KW"/>
</dbReference>
<keyword evidence="6" id="KW-1185">Reference proteome</keyword>
<dbReference type="Gene3D" id="3.40.50.1820">
    <property type="entry name" value="alpha/beta hydrolase"/>
    <property type="match status" value="1"/>
</dbReference>
<dbReference type="GO" id="GO:0044550">
    <property type="term" value="P:secondary metabolite biosynthetic process"/>
    <property type="evidence" value="ECO:0007669"/>
    <property type="project" value="TreeGrafter"/>
</dbReference>